<evidence type="ECO:0000256" key="6">
    <source>
        <dbReference type="SAM" id="Phobius"/>
    </source>
</evidence>
<proteinExistence type="inferred from homology"/>
<organism evidence="7 8">
    <name type="scientific">Artemisia annua</name>
    <name type="common">Sweet wormwood</name>
    <dbReference type="NCBI Taxonomy" id="35608"/>
    <lineage>
        <taxon>Eukaryota</taxon>
        <taxon>Viridiplantae</taxon>
        <taxon>Streptophyta</taxon>
        <taxon>Embryophyta</taxon>
        <taxon>Tracheophyta</taxon>
        <taxon>Spermatophyta</taxon>
        <taxon>Magnoliopsida</taxon>
        <taxon>eudicotyledons</taxon>
        <taxon>Gunneridae</taxon>
        <taxon>Pentapetalae</taxon>
        <taxon>asterids</taxon>
        <taxon>campanulids</taxon>
        <taxon>Asterales</taxon>
        <taxon>Asteraceae</taxon>
        <taxon>Asteroideae</taxon>
        <taxon>Anthemideae</taxon>
        <taxon>Artemisiinae</taxon>
        <taxon>Artemisia</taxon>
    </lineage>
</organism>
<dbReference type="EMBL" id="PKPP01005515">
    <property type="protein sequence ID" value="PWA59838.1"/>
    <property type="molecule type" value="Genomic_DNA"/>
</dbReference>
<dbReference type="InterPro" id="IPR000612">
    <property type="entry name" value="PMP3"/>
</dbReference>
<comment type="caution">
    <text evidence="7">The sequence shown here is derived from an EMBL/GenBank/DDBJ whole genome shotgun (WGS) entry which is preliminary data.</text>
</comment>
<evidence type="ECO:0000256" key="5">
    <source>
        <dbReference type="ARBA" id="ARBA00023136"/>
    </source>
</evidence>
<sequence length="135" mass="15652">MGAETFVEIVLAIILPPVGVFLRYGCGIYLVGVFLVIEPNHQDLLPCIIVYDEFIIRPLNQRVFPRCSILHLVRDDVNERMVPTPMVHYSDGDITWLDNVNVNIMIKQLCCLYRLPTKFLLRQPVQHDRMREDAT</sequence>
<comment type="similarity">
    <text evidence="2">Belongs to the UPF0057 (PMP3) family.</text>
</comment>
<evidence type="ECO:0000256" key="1">
    <source>
        <dbReference type="ARBA" id="ARBA00004370"/>
    </source>
</evidence>
<gene>
    <name evidence="7" type="ORF">CTI12_AA357690</name>
</gene>
<keyword evidence="4 6" id="KW-1133">Transmembrane helix</keyword>
<feature type="transmembrane region" description="Helical" evidence="6">
    <location>
        <begin position="6"/>
        <end position="37"/>
    </location>
</feature>
<keyword evidence="8" id="KW-1185">Reference proteome</keyword>
<keyword evidence="5 6" id="KW-0472">Membrane</keyword>
<comment type="subcellular location">
    <subcellularLocation>
        <location evidence="1">Membrane</location>
    </subcellularLocation>
</comment>
<keyword evidence="3 6" id="KW-0812">Transmembrane</keyword>
<evidence type="ECO:0000256" key="4">
    <source>
        <dbReference type="ARBA" id="ARBA00022989"/>
    </source>
</evidence>
<name>A0A2U1MF26_ARTAN</name>
<protein>
    <submittedName>
        <fullName evidence="7">Uncharacterized protein</fullName>
    </submittedName>
</protein>
<reference evidence="7 8" key="1">
    <citation type="journal article" date="2018" name="Mol. Plant">
        <title>The genome of Artemisia annua provides insight into the evolution of Asteraceae family and artemisinin biosynthesis.</title>
        <authorList>
            <person name="Shen Q."/>
            <person name="Zhang L."/>
            <person name="Liao Z."/>
            <person name="Wang S."/>
            <person name="Yan T."/>
            <person name="Shi P."/>
            <person name="Liu M."/>
            <person name="Fu X."/>
            <person name="Pan Q."/>
            <person name="Wang Y."/>
            <person name="Lv Z."/>
            <person name="Lu X."/>
            <person name="Zhang F."/>
            <person name="Jiang W."/>
            <person name="Ma Y."/>
            <person name="Chen M."/>
            <person name="Hao X."/>
            <person name="Li L."/>
            <person name="Tang Y."/>
            <person name="Lv G."/>
            <person name="Zhou Y."/>
            <person name="Sun X."/>
            <person name="Brodelius P.E."/>
            <person name="Rose J.K.C."/>
            <person name="Tang K."/>
        </authorList>
    </citation>
    <scope>NUCLEOTIDE SEQUENCE [LARGE SCALE GENOMIC DNA]</scope>
    <source>
        <strain evidence="8">cv. Huhao1</strain>
        <tissue evidence="7">Leaf</tissue>
    </source>
</reference>
<evidence type="ECO:0000256" key="3">
    <source>
        <dbReference type="ARBA" id="ARBA00022692"/>
    </source>
</evidence>
<evidence type="ECO:0000313" key="8">
    <source>
        <dbReference type="Proteomes" id="UP000245207"/>
    </source>
</evidence>
<dbReference type="GO" id="GO:0016020">
    <property type="term" value="C:membrane"/>
    <property type="evidence" value="ECO:0007669"/>
    <property type="project" value="UniProtKB-SubCell"/>
</dbReference>
<dbReference type="AlphaFoldDB" id="A0A2U1MF26"/>
<accession>A0A2U1MF26</accession>
<dbReference type="Proteomes" id="UP000245207">
    <property type="component" value="Unassembled WGS sequence"/>
</dbReference>
<evidence type="ECO:0000313" key="7">
    <source>
        <dbReference type="EMBL" id="PWA59838.1"/>
    </source>
</evidence>
<dbReference type="PROSITE" id="PS01309">
    <property type="entry name" value="UPF0057"/>
    <property type="match status" value="1"/>
</dbReference>
<evidence type="ECO:0000256" key="2">
    <source>
        <dbReference type="ARBA" id="ARBA00009530"/>
    </source>
</evidence>
<dbReference type="Pfam" id="PF01679">
    <property type="entry name" value="Pmp3"/>
    <property type="match status" value="1"/>
</dbReference>